<organism evidence="1 2">
    <name type="scientific">Petrolisthes manimaculis</name>
    <dbReference type="NCBI Taxonomy" id="1843537"/>
    <lineage>
        <taxon>Eukaryota</taxon>
        <taxon>Metazoa</taxon>
        <taxon>Ecdysozoa</taxon>
        <taxon>Arthropoda</taxon>
        <taxon>Crustacea</taxon>
        <taxon>Multicrustacea</taxon>
        <taxon>Malacostraca</taxon>
        <taxon>Eumalacostraca</taxon>
        <taxon>Eucarida</taxon>
        <taxon>Decapoda</taxon>
        <taxon>Pleocyemata</taxon>
        <taxon>Anomura</taxon>
        <taxon>Galatheoidea</taxon>
        <taxon>Porcellanidae</taxon>
        <taxon>Petrolisthes</taxon>
    </lineage>
</organism>
<gene>
    <name evidence="1" type="ORF">Pmani_025100</name>
</gene>
<evidence type="ECO:0000313" key="1">
    <source>
        <dbReference type="EMBL" id="KAK4302845.1"/>
    </source>
</evidence>
<sequence length="76" mass="8417">MNSRQLSKVANFTLPEDGGWTSVGMEDGGVLGWRMDECRDGGWRSIGMEDGGVLGWRMEEYWDGGWRSIGMEDGGV</sequence>
<reference evidence="1" key="1">
    <citation type="submission" date="2023-11" db="EMBL/GenBank/DDBJ databases">
        <title>Genome assemblies of two species of porcelain crab, Petrolisthes cinctipes and Petrolisthes manimaculis (Anomura: Porcellanidae).</title>
        <authorList>
            <person name="Angst P."/>
        </authorList>
    </citation>
    <scope>NUCLEOTIDE SEQUENCE</scope>
    <source>
        <strain evidence="1">PB745_02</strain>
        <tissue evidence="1">Gill</tissue>
    </source>
</reference>
<comment type="caution">
    <text evidence="1">The sequence shown here is derived from an EMBL/GenBank/DDBJ whole genome shotgun (WGS) entry which is preliminary data.</text>
</comment>
<protein>
    <submittedName>
        <fullName evidence="1">Uncharacterized protein</fullName>
    </submittedName>
</protein>
<proteinExistence type="predicted"/>
<dbReference type="AlphaFoldDB" id="A0AAE1P8P2"/>
<accession>A0AAE1P8P2</accession>
<dbReference type="Proteomes" id="UP001292094">
    <property type="component" value="Unassembled WGS sequence"/>
</dbReference>
<keyword evidence="2" id="KW-1185">Reference proteome</keyword>
<name>A0AAE1P8P2_9EUCA</name>
<dbReference type="EMBL" id="JAWZYT010002659">
    <property type="protein sequence ID" value="KAK4302845.1"/>
    <property type="molecule type" value="Genomic_DNA"/>
</dbReference>
<evidence type="ECO:0000313" key="2">
    <source>
        <dbReference type="Proteomes" id="UP001292094"/>
    </source>
</evidence>